<reference evidence="1" key="1">
    <citation type="journal article" date="2018" name="J. Gen. Virol.">
        <title>Viruses of invasive Argentine ants from the European Main supercolony: characterization, interactions and evolution.</title>
        <authorList>
            <person name="Viljakainen L."/>
            <person name="Holmberg I."/>
            <person name="Abril S."/>
            <person name="Jurvansuu J."/>
        </authorList>
    </citation>
    <scope>NUCLEOTIDE SEQUENCE</scope>
    <source>
        <strain evidence="1">11CAT03C</strain>
    </source>
</reference>
<evidence type="ECO:0000313" key="1">
    <source>
        <dbReference type="EMBL" id="AXA52553.1"/>
    </source>
</evidence>
<organism evidence="1">
    <name type="scientific">Linepithema humile qinvirus-like virus 1</name>
    <dbReference type="NCBI Taxonomy" id="2259782"/>
    <lineage>
        <taxon>Viruses</taxon>
        <taxon>Riboviria</taxon>
    </lineage>
</organism>
<sequence length="388" mass="41713">MSMTVNLPSINGEIEAGITVGVDATLPDDQKLPIFYMKNEPATLEQIKQNAVCWAFTQFTDVVASEIISNGVAAMMDLGLVTYTGKIPSIVADGDWFHTSHSVELTEDLSKSIPKVVTKEAMMKSVTMAVATKANFWLMNHHTGQGAVAGYVKKVLDVFYPGHVNDQVVSAAHNLGHFTSTLEVLKMAGMAGLSPVKPIMKADNSVLTLSQDAKLSFMSMPAGTHSLAIGYESAKSLVSSVYAPFCPNVTEFSLLPDQKKEVMTAPSSFHMGASYLTGVSSGDYDDNFMTHYLGSLGTFINVLYKNSTLAKSPHMTPAKVESYDDYDAEWKALLVSMQQVQAAASGKVAEEHMEALQVLSGEALDELSKSFKATAMEPQAGTSSPPLN</sequence>
<dbReference type="EMBL" id="MH213242">
    <property type="protein sequence ID" value="AXA52553.1"/>
    <property type="molecule type" value="Genomic_RNA"/>
</dbReference>
<name>A0A2Z4Z3S8_9VIRU</name>
<proteinExistence type="predicted"/>
<accession>A0A2Z4Z3S8</accession>
<protein>
    <submittedName>
        <fullName evidence="1">Putative capsid</fullName>
    </submittedName>
</protein>